<dbReference type="AlphaFoldDB" id="A0A397UTD4"/>
<protein>
    <submittedName>
        <fullName evidence="1">Uncharacterized protein</fullName>
    </submittedName>
</protein>
<reference evidence="1 2" key="1">
    <citation type="submission" date="2018-06" db="EMBL/GenBank/DDBJ databases">
        <title>Comparative genomics reveals the genomic features of Rhizophagus irregularis, R. cerebriforme, R. diaphanum and Gigaspora rosea, and their symbiotic lifestyle signature.</title>
        <authorList>
            <person name="Morin E."/>
            <person name="San Clemente H."/>
            <person name="Chen E.C.H."/>
            <person name="De La Providencia I."/>
            <person name="Hainaut M."/>
            <person name="Kuo A."/>
            <person name="Kohler A."/>
            <person name="Murat C."/>
            <person name="Tang N."/>
            <person name="Roy S."/>
            <person name="Loubradou J."/>
            <person name="Henrissat B."/>
            <person name="Grigoriev I.V."/>
            <person name="Corradi N."/>
            <person name="Roux C."/>
            <person name="Martin F.M."/>
        </authorList>
    </citation>
    <scope>NUCLEOTIDE SEQUENCE [LARGE SCALE GENOMIC DNA]</scope>
    <source>
        <strain evidence="1 2">DAOM 194757</strain>
    </source>
</reference>
<evidence type="ECO:0000313" key="2">
    <source>
        <dbReference type="Proteomes" id="UP000266673"/>
    </source>
</evidence>
<comment type="caution">
    <text evidence="1">The sequence shown here is derived from an EMBL/GenBank/DDBJ whole genome shotgun (WGS) entry which is preliminary data.</text>
</comment>
<dbReference type="EMBL" id="QKWP01000928">
    <property type="protein sequence ID" value="RIB13395.1"/>
    <property type="molecule type" value="Genomic_DNA"/>
</dbReference>
<sequence length="94" mass="10542">MLLASAISFSLAITTITVTFPIVVYYTIRDCCFPKEVSNSRNLKQTVSVIRISDSEVHIISRPISITPVAFEDVKVIQMEGYDELIMKPQSGFK</sequence>
<name>A0A397UTD4_9GLOM</name>
<organism evidence="1 2">
    <name type="scientific">Gigaspora rosea</name>
    <dbReference type="NCBI Taxonomy" id="44941"/>
    <lineage>
        <taxon>Eukaryota</taxon>
        <taxon>Fungi</taxon>
        <taxon>Fungi incertae sedis</taxon>
        <taxon>Mucoromycota</taxon>
        <taxon>Glomeromycotina</taxon>
        <taxon>Glomeromycetes</taxon>
        <taxon>Diversisporales</taxon>
        <taxon>Gigasporaceae</taxon>
        <taxon>Gigaspora</taxon>
    </lineage>
</organism>
<dbReference type="OrthoDB" id="2423393at2759"/>
<gene>
    <name evidence="1" type="ORF">C2G38_2198010</name>
</gene>
<accession>A0A397UTD4</accession>
<dbReference type="Proteomes" id="UP000266673">
    <property type="component" value="Unassembled WGS sequence"/>
</dbReference>
<proteinExistence type="predicted"/>
<evidence type="ECO:0000313" key="1">
    <source>
        <dbReference type="EMBL" id="RIB13395.1"/>
    </source>
</evidence>
<keyword evidence="2" id="KW-1185">Reference proteome</keyword>